<dbReference type="Proteomes" id="UP000070092">
    <property type="component" value="Unassembled WGS sequence"/>
</dbReference>
<name>A0A133KUB8_BIFBI</name>
<dbReference type="AlphaFoldDB" id="A0A133KUB8"/>
<evidence type="ECO:0000313" key="1">
    <source>
        <dbReference type="EMBL" id="KWZ83112.1"/>
    </source>
</evidence>
<dbReference type="SUPFAM" id="SSF53271">
    <property type="entry name" value="PRTase-like"/>
    <property type="match status" value="1"/>
</dbReference>
<dbReference type="PATRIC" id="fig|1681.53.peg.2"/>
<sequence>MISRYGLALDRAIDSMAGSYLKTVRYKSVHGYLCPECGGFKGAGYWMCRGCSLIHGSASAIGAGHLLADRLAFGVYAPEPRSQSLKMMYGYKDEHPASPDYRTLVRAILALGIVGHGDCLNAVAGGSPVAWAMVPSTRQSPRYGKPHPFHEIATSVMGGLPEVEITASEGEKRRFDPERFHIESAPDLNGNVLLLDDSWVTGANVQSVAACLKTAGAEQVSIYCVARIVNYSYLESLSPDAVALFQKNVHYAGGFCPWNRTSEATDG</sequence>
<gene>
    <name evidence="1" type="ORF">HMPREF3196_00001</name>
</gene>
<evidence type="ECO:0000313" key="2">
    <source>
        <dbReference type="Proteomes" id="UP000070092"/>
    </source>
</evidence>
<reference evidence="1 2" key="1">
    <citation type="submission" date="2016-01" db="EMBL/GenBank/DDBJ databases">
        <authorList>
            <person name="Oliw E.H."/>
        </authorList>
    </citation>
    <scope>NUCLEOTIDE SEQUENCE [LARGE SCALE GENOMIC DNA]</scope>
    <source>
        <strain evidence="1 2">MJR8628B</strain>
    </source>
</reference>
<dbReference type="InterPro" id="IPR000836">
    <property type="entry name" value="PRTase_dom"/>
</dbReference>
<accession>A0A133KUB8</accession>
<dbReference type="CDD" id="cd06223">
    <property type="entry name" value="PRTases_typeI"/>
    <property type="match status" value="1"/>
</dbReference>
<dbReference type="InterPro" id="IPR029057">
    <property type="entry name" value="PRTase-like"/>
</dbReference>
<proteinExistence type="predicted"/>
<organism evidence="1 2">
    <name type="scientific">Bifidobacterium bifidum</name>
    <dbReference type="NCBI Taxonomy" id="1681"/>
    <lineage>
        <taxon>Bacteria</taxon>
        <taxon>Bacillati</taxon>
        <taxon>Actinomycetota</taxon>
        <taxon>Actinomycetes</taxon>
        <taxon>Bifidobacteriales</taxon>
        <taxon>Bifidobacteriaceae</taxon>
        <taxon>Bifidobacterium</taxon>
    </lineage>
</organism>
<dbReference type="EMBL" id="LRPO01000001">
    <property type="protein sequence ID" value="KWZ83112.1"/>
    <property type="molecule type" value="Genomic_DNA"/>
</dbReference>
<protein>
    <recommendedName>
        <fullName evidence="3">Phosphoribosyltransferase</fullName>
    </recommendedName>
</protein>
<comment type="caution">
    <text evidence="1">The sequence shown here is derived from an EMBL/GenBank/DDBJ whole genome shotgun (WGS) entry which is preliminary data.</text>
</comment>
<dbReference type="Gene3D" id="3.40.50.2020">
    <property type="match status" value="1"/>
</dbReference>
<dbReference type="RefSeq" id="WP_061085676.1">
    <property type="nucleotide sequence ID" value="NZ_JADNJO010000001.1"/>
</dbReference>
<evidence type="ECO:0008006" key="3">
    <source>
        <dbReference type="Google" id="ProtNLM"/>
    </source>
</evidence>